<organism evidence="7 8">
    <name type="scientific">Candida tropicalis (strain ATCC MYA-3404 / T1)</name>
    <name type="common">Yeast</name>
    <dbReference type="NCBI Taxonomy" id="294747"/>
    <lineage>
        <taxon>Eukaryota</taxon>
        <taxon>Fungi</taxon>
        <taxon>Dikarya</taxon>
        <taxon>Ascomycota</taxon>
        <taxon>Saccharomycotina</taxon>
        <taxon>Pichiomycetes</taxon>
        <taxon>Debaryomycetaceae</taxon>
        <taxon>Candida/Lodderomyces clade</taxon>
        <taxon>Candida</taxon>
    </lineage>
</organism>
<dbReference type="Gene3D" id="4.10.240.10">
    <property type="entry name" value="Zn(2)-C6 fungal-type DNA-binding domain"/>
    <property type="match status" value="1"/>
</dbReference>
<dbReference type="InterPro" id="IPR021858">
    <property type="entry name" value="Fun_TF"/>
</dbReference>
<dbReference type="Pfam" id="PF00172">
    <property type="entry name" value="Zn_clus"/>
    <property type="match status" value="1"/>
</dbReference>
<feature type="region of interest" description="Disordered" evidence="5">
    <location>
        <begin position="506"/>
        <end position="543"/>
    </location>
</feature>
<feature type="region of interest" description="Disordered" evidence="5">
    <location>
        <begin position="145"/>
        <end position="192"/>
    </location>
</feature>
<dbReference type="InterPro" id="IPR001138">
    <property type="entry name" value="Zn2Cys6_DnaBD"/>
</dbReference>
<dbReference type="RefSeq" id="XP_002545357.1">
    <property type="nucleotide sequence ID" value="XM_002545311.1"/>
</dbReference>
<evidence type="ECO:0000256" key="4">
    <source>
        <dbReference type="ARBA" id="ARBA00023242"/>
    </source>
</evidence>
<feature type="domain" description="Zn(2)-C6 fungal-type" evidence="6">
    <location>
        <begin position="11"/>
        <end position="39"/>
    </location>
</feature>
<gene>
    <name evidence="7" type="ORF">CTRG_00138</name>
</gene>
<dbReference type="GO" id="GO:0008270">
    <property type="term" value="F:zinc ion binding"/>
    <property type="evidence" value="ECO:0007669"/>
    <property type="project" value="InterPro"/>
</dbReference>
<keyword evidence="1" id="KW-0805">Transcription regulation</keyword>
<accession>C5M249</accession>
<evidence type="ECO:0000259" key="6">
    <source>
        <dbReference type="PROSITE" id="PS50048"/>
    </source>
</evidence>
<dbReference type="SUPFAM" id="SSF57701">
    <property type="entry name" value="Zn2/Cys6 DNA-binding domain"/>
    <property type="match status" value="1"/>
</dbReference>
<dbReference type="KEGG" id="ctp:CTRG_00138"/>
<feature type="compositionally biased region" description="Polar residues" evidence="5">
    <location>
        <begin position="569"/>
        <end position="582"/>
    </location>
</feature>
<dbReference type="VEuPathDB" id="FungiDB:CTRG_00138"/>
<keyword evidence="4" id="KW-0539">Nucleus</keyword>
<dbReference type="GeneID" id="8296661"/>
<evidence type="ECO:0000256" key="1">
    <source>
        <dbReference type="ARBA" id="ARBA00023015"/>
    </source>
</evidence>
<feature type="compositionally biased region" description="Polar residues" evidence="5">
    <location>
        <begin position="159"/>
        <end position="174"/>
    </location>
</feature>
<feature type="region of interest" description="Disordered" evidence="5">
    <location>
        <begin position="569"/>
        <end position="594"/>
    </location>
</feature>
<evidence type="ECO:0000313" key="7">
    <source>
        <dbReference type="EMBL" id="EER35399.1"/>
    </source>
</evidence>
<keyword evidence="8" id="KW-1185">Reference proteome</keyword>
<evidence type="ECO:0000313" key="8">
    <source>
        <dbReference type="Proteomes" id="UP000002037"/>
    </source>
</evidence>
<dbReference type="Pfam" id="PF11951">
    <property type="entry name" value="Fungal_trans_2"/>
    <property type="match status" value="1"/>
</dbReference>
<feature type="compositionally biased region" description="Acidic residues" evidence="5">
    <location>
        <begin position="523"/>
        <end position="541"/>
    </location>
</feature>
<reference evidence="7 8" key="1">
    <citation type="journal article" date="2009" name="Nature">
        <title>Evolution of pathogenicity and sexual reproduction in eight Candida genomes.</title>
        <authorList>
            <person name="Butler G."/>
            <person name="Rasmussen M.D."/>
            <person name="Lin M.F."/>
            <person name="Santos M.A."/>
            <person name="Sakthikumar S."/>
            <person name="Munro C.A."/>
            <person name="Rheinbay E."/>
            <person name="Grabherr M."/>
            <person name="Forche A."/>
            <person name="Reedy J.L."/>
            <person name="Agrafioti I."/>
            <person name="Arnaud M.B."/>
            <person name="Bates S."/>
            <person name="Brown A.J."/>
            <person name="Brunke S."/>
            <person name="Costanzo M.C."/>
            <person name="Fitzpatrick D.A."/>
            <person name="de Groot P.W."/>
            <person name="Harris D."/>
            <person name="Hoyer L.L."/>
            <person name="Hube B."/>
            <person name="Klis F.M."/>
            <person name="Kodira C."/>
            <person name="Lennard N."/>
            <person name="Logue M.E."/>
            <person name="Martin R."/>
            <person name="Neiman A.M."/>
            <person name="Nikolaou E."/>
            <person name="Quail M.A."/>
            <person name="Quinn J."/>
            <person name="Santos M.C."/>
            <person name="Schmitzberger F.F."/>
            <person name="Sherlock G."/>
            <person name="Shah P."/>
            <person name="Silverstein K.A."/>
            <person name="Skrzypek M.S."/>
            <person name="Soll D."/>
            <person name="Staggs R."/>
            <person name="Stansfield I."/>
            <person name="Stumpf M.P."/>
            <person name="Sudbery P.E."/>
            <person name="Srikantha T."/>
            <person name="Zeng Q."/>
            <person name="Berman J."/>
            <person name="Berriman M."/>
            <person name="Heitman J."/>
            <person name="Gow N.A."/>
            <person name="Lorenz M.C."/>
            <person name="Birren B.W."/>
            <person name="Kellis M."/>
            <person name="Cuomo C.A."/>
        </authorList>
    </citation>
    <scope>NUCLEOTIDE SEQUENCE [LARGE SCALE GENOMIC DNA]</scope>
    <source>
        <strain evidence="8">ATCC MYA-3404 / T1</strain>
    </source>
</reference>
<dbReference type="eggNOG" id="ENOG502QQBG">
    <property type="taxonomic scope" value="Eukaryota"/>
</dbReference>
<dbReference type="AlphaFoldDB" id="C5M249"/>
<proteinExistence type="predicted"/>
<dbReference type="InterPro" id="IPR050675">
    <property type="entry name" value="OAF3"/>
</dbReference>
<dbReference type="OrthoDB" id="3477330at2759"/>
<evidence type="ECO:0000256" key="5">
    <source>
        <dbReference type="SAM" id="MobiDB-lite"/>
    </source>
</evidence>
<dbReference type="PROSITE" id="PS00463">
    <property type="entry name" value="ZN2_CY6_FUNGAL_1"/>
    <property type="match status" value="1"/>
</dbReference>
<dbReference type="PANTHER" id="PTHR31069:SF32">
    <property type="entry name" value="ARGININE METABOLISM REGULATION PROTEIN II"/>
    <property type="match status" value="1"/>
</dbReference>
<evidence type="ECO:0000256" key="3">
    <source>
        <dbReference type="ARBA" id="ARBA00023163"/>
    </source>
</evidence>
<dbReference type="SMART" id="SM00066">
    <property type="entry name" value="GAL4"/>
    <property type="match status" value="1"/>
</dbReference>
<dbReference type="PANTHER" id="PTHR31069">
    <property type="entry name" value="OLEATE-ACTIVATED TRANSCRIPTION FACTOR 1-RELATED"/>
    <property type="match status" value="1"/>
</dbReference>
<dbReference type="InterPro" id="IPR036864">
    <property type="entry name" value="Zn2-C6_fun-type_DNA-bd_sf"/>
</dbReference>
<sequence length="808" mass="94129">MTRKKGRAFDGCWTCRQRKVKCDLTKPQCTRCIKSNRVCQGYEIRLGWSLPMSYSKNDNSLIYLKIKGYEENLDNFQRRNVDFVKYPKNMIYETYYELNQVLGKFDDCKSDFTAGPFSCMKMLNNTTEDNDDDEVEVEVENITEVEVNSTSTRRKNNKRISNGSGSAIGSTSPNKRTRHAKDPGEDGELSVSINQPGNVIIERSESIDDYTVDKHLSELLDFAKLTIIGIKGPNYEINHQTIYHIFNPEFFPNVDSDDDWVIEAKYNLSKLWIIQNGSIQLTPLFQKLLTNFKSEYISFNRMGYQNSYIDLFIMPFIKQIFGEFICWDHTTWDFEFENLDLDDQASTDGIIKNIKLVIVYLTLSISSFHLSKPITSNSDFKLDEYLTLALYFRKLGIFLLNHHLDEADTIIELLKDDDSNLELYNCCLLLSLVLQIEINNSIQVFEDFELIYAIGDFVINSIRNSKHKSSNLLKLLINMVKILATFYKSTQAINMFNYQMVRKYDDDEEEEDEGGMRGRTQDSDSELLDSEDEDDEDDDDNGYMKPAIKNLIISTEPTSESMSYTVSFNSNASTKSRQNSRTVPRPPESPIKDKSLFIPNDKFTYNLDINHIYQMYGIPRSLLNLFDEIIHLTNHKNIYTMRQSFPRNFPKICTDFEDRLVNWTIEQDSQWQLSSNNSNHELLRLNITSFHLALIAYYNQLLKKFTKLKDYQHVINSSLENYLKLLQFKSNNNKIKPLIWNLLILGSCTIDPNVMTKINQLCTDMNQWRCKQILFEIWNKREKDSPDIDESLGFMSMIREYGIVLNLG</sequence>
<dbReference type="GO" id="GO:0000981">
    <property type="term" value="F:DNA-binding transcription factor activity, RNA polymerase II-specific"/>
    <property type="evidence" value="ECO:0007669"/>
    <property type="project" value="InterPro"/>
</dbReference>
<keyword evidence="3" id="KW-0804">Transcription</keyword>
<name>C5M249_CANTT</name>
<dbReference type="Proteomes" id="UP000002037">
    <property type="component" value="Unassembled WGS sequence"/>
</dbReference>
<protein>
    <recommendedName>
        <fullName evidence="6">Zn(2)-C6 fungal-type domain-containing protein</fullName>
    </recommendedName>
</protein>
<dbReference type="HOGENOM" id="CLU_009030_1_0_1"/>
<dbReference type="CDD" id="cd00067">
    <property type="entry name" value="GAL4"/>
    <property type="match status" value="1"/>
</dbReference>
<dbReference type="PROSITE" id="PS50048">
    <property type="entry name" value="ZN2_CY6_FUNGAL_2"/>
    <property type="match status" value="1"/>
</dbReference>
<dbReference type="GO" id="GO:0003677">
    <property type="term" value="F:DNA binding"/>
    <property type="evidence" value="ECO:0007669"/>
    <property type="project" value="UniProtKB-KW"/>
</dbReference>
<keyword evidence="2" id="KW-0238">DNA-binding</keyword>
<dbReference type="EMBL" id="GG692395">
    <property type="protein sequence ID" value="EER35399.1"/>
    <property type="molecule type" value="Genomic_DNA"/>
</dbReference>
<evidence type="ECO:0000256" key="2">
    <source>
        <dbReference type="ARBA" id="ARBA00023125"/>
    </source>
</evidence>